<dbReference type="SUPFAM" id="SSF52540">
    <property type="entry name" value="P-loop containing nucleoside triphosphate hydrolases"/>
    <property type="match status" value="1"/>
</dbReference>
<evidence type="ECO:0000313" key="6">
    <source>
        <dbReference type="RefSeq" id="XP_010435235.1"/>
    </source>
</evidence>
<dbReference type="InterPro" id="IPR000863">
    <property type="entry name" value="Sulfotransferase_dom"/>
</dbReference>
<dbReference type="InterPro" id="IPR027417">
    <property type="entry name" value="P-loop_NTPase"/>
</dbReference>
<evidence type="ECO:0000256" key="3">
    <source>
        <dbReference type="RuleBase" id="RU361155"/>
    </source>
</evidence>
<organism evidence="5 6">
    <name type="scientific">Camelina sativa</name>
    <name type="common">False flax</name>
    <name type="synonym">Myagrum sativum</name>
    <dbReference type="NCBI Taxonomy" id="90675"/>
    <lineage>
        <taxon>Eukaryota</taxon>
        <taxon>Viridiplantae</taxon>
        <taxon>Streptophyta</taxon>
        <taxon>Embryophyta</taxon>
        <taxon>Tracheophyta</taxon>
        <taxon>Spermatophyta</taxon>
        <taxon>Magnoliopsida</taxon>
        <taxon>eudicotyledons</taxon>
        <taxon>Gunneridae</taxon>
        <taxon>Pentapetalae</taxon>
        <taxon>rosids</taxon>
        <taxon>malvids</taxon>
        <taxon>Brassicales</taxon>
        <taxon>Brassicaceae</taxon>
        <taxon>Camelineae</taxon>
        <taxon>Camelina</taxon>
    </lineage>
</organism>
<dbReference type="Gene3D" id="3.40.50.300">
    <property type="entry name" value="P-loop containing nucleotide triphosphate hydrolases"/>
    <property type="match status" value="1"/>
</dbReference>
<dbReference type="RefSeq" id="XP_010435235.1">
    <property type="nucleotide sequence ID" value="XM_010436933.2"/>
</dbReference>
<reference evidence="5" key="1">
    <citation type="journal article" date="2014" name="Nat. Commun.">
        <title>The emerging biofuel crop Camelina sativa retains a highly undifferentiated hexaploid genome structure.</title>
        <authorList>
            <person name="Kagale S."/>
            <person name="Koh C."/>
            <person name="Nixon J."/>
            <person name="Bollina V."/>
            <person name="Clarke W.E."/>
            <person name="Tuteja R."/>
            <person name="Spillane C."/>
            <person name="Robinson S.J."/>
            <person name="Links M.G."/>
            <person name="Clarke C."/>
            <person name="Higgins E.E."/>
            <person name="Huebert T."/>
            <person name="Sharpe A.G."/>
            <person name="Parkin I.A."/>
        </authorList>
    </citation>
    <scope>NUCLEOTIDE SEQUENCE [LARGE SCALE GENOMIC DNA]</scope>
    <source>
        <strain evidence="5">cv. DH55</strain>
    </source>
</reference>
<reference evidence="6" key="2">
    <citation type="submission" date="2025-08" db="UniProtKB">
        <authorList>
            <consortium name="RefSeq"/>
        </authorList>
    </citation>
    <scope>IDENTIFICATION</scope>
    <source>
        <tissue evidence="6">Leaf</tissue>
    </source>
</reference>
<proteinExistence type="inferred from homology"/>
<protein>
    <recommendedName>
        <fullName evidence="3">Sulfotransferase</fullName>
        <ecNumber evidence="3">2.8.2.-</ecNumber>
    </recommendedName>
</protein>
<dbReference type="PANTHER" id="PTHR11783">
    <property type="entry name" value="SULFOTRANSFERASE SULT"/>
    <property type="match status" value="1"/>
</dbReference>
<evidence type="ECO:0000313" key="5">
    <source>
        <dbReference type="Proteomes" id="UP000694864"/>
    </source>
</evidence>
<keyword evidence="5" id="KW-1185">Reference proteome</keyword>
<evidence type="ECO:0000256" key="2">
    <source>
        <dbReference type="ARBA" id="ARBA00022679"/>
    </source>
</evidence>
<comment type="similarity">
    <text evidence="1 3">Belongs to the sulfotransferase 1 family.</text>
</comment>
<feature type="domain" description="Sulfotransferase" evidence="4">
    <location>
        <begin position="65"/>
        <end position="324"/>
    </location>
</feature>
<sequence length="327" mass="37660">MNQTEPLRNFGDDDDIRTEFRRLIASLPSDINMQGKKLCNYQGCWYYYKNLQAVIDYQKHFKPLDTDIIVSSYPKSGTTWLKALTVALLHRPKDGIQSHPLTSDSPHGLVPFLEAKLYARSSTPDLTKLSSSPRLFSTHMPLHTLREPLKDSPCKIVYICRNVKDVLVSEWQFRSRMENKEAERSTLESIVESFCKGVHACGPLWDNVLSYWKGSLEDPKHVLFMRYEDLKEEPYAQVMRLADFLDCPFTQEEIHSGSVEKILGLCSLSNLSNLDINKTGISWNNLDHSIFFRKGEVDDWKNHLTIEMANKIDMVIHEKFQGSGLKI</sequence>
<dbReference type="EC" id="2.8.2.-" evidence="3"/>
<evidence type="ECO:0000259" key="4">
    <source>
        <dbReference type="Pfam" id="PF00685"/>
    </source>
</evidence>
<gene>
    <name evidence="6" type="primary">LOC104719088</name>
</gene>
<dbReference type="Proteomes" id="UP000694864">
    <property type="component" value="Chromosome 10"/>
</dbReference>
<name>A0ABM0U3F3_CAMSA</name>
<keyword evidence="2 3" id="KW-0808">Transferase</keyword>
<dbReference type="Pfam" id="PF00685">
    <property type="entry name" value="Sulfotransfer_1"/>
    <property type="match status" value="1"/>
</dbReference>
<accession>A0ABM0U3F3</accession>
<dbReference type="GeneID" id="104719088"/>
<evidence type="ECO:0000256" key="1">
    <source>
        <dbReference type="ARBA" id="ARBA00005771"/>
    </source>
</evidence>